<accession>A0AAU2JW79</accession>
<sequence>MPFDETNPAMARLAARTDTRGIRPAELPEPLRDVLRAGWVRRGSGAYVLAAYARTSGGPYEDPVHEETTVNGRGTYDLDLPAAGPARETALLRRCIGYARAALAARPSEAGPATAYVSLTLDGCDGPVRTGYVTFCGHHEGVAPYVRSMAALTDGSVAVGALERQPHPAGGAMAGNGRRR</sequence>
<gene>
    <name evidence="1" type="ORF">OG327_24025</name>
</gene>
<dbReference type="AlphaFoldDB" id="A0AAU2JW79"/>
<proteinExistence type="predicted"/>
<reference evidence="1" key="1">
    <citation type="submission" date="2022-10" db="EMBL/GenBank/DDBJ databases">
        <title>The complete genomes of actinobacterial strains from the NBC collection.</title>
        <authorList>
            <person name="Joergensen T.S."/>
            <person name="Alvarez Arevalo M."/>
            <person name="Sterndorff E.B."/>
            <person name="Faurdal D."/>
            <person name="Vuksanovic O."/>
            <person name="Mourched A.-S."/>
            <person name="Charusanti P."/>
            <person name="Shaw S."/>
            <person name="Blin K."/>
            <person name="Weber T."/>
        </authorList>
    </citation>
    <scope>NUCLEOTIDE SEQUENCE</scope>
    <source>
        <strain evidence="1">NBC_00049</strain>
    </source>
</reference>
<evidence type="ECO:0000313" key="1">
    <source>
        <dbReference type="EMBL" id="WTU76147.1"/>
    </source>
</evidence>
<protein>
    <submittedName>
        <fullName evidence="1">Uncharacterized protein</fullName>
    </submittedName>
</protein>
<dbReference type="EMBL" id="CP108264">
    <property type="protein sequence ID" value="WTU76147.1"/>
    <property type="molecule type" value="Genomic_DNA"/>
</dbReference>
<organism evidence="1">
    <name type="scientific">Streptomyces sp. NBC_00049</name>
    <dbReference type="NCBI Taxonomy" id="2903617"/>
    <lineage>
        <taxon>Bacteria</taxon>
        <taxon>Bacillati</taxon>
        <taxon>Actinomycetota</taxon>
        <taxon>Actinomycetes</taxon>
        <taxon>Kitasatosporales</taxon>
        <taxon>Streptomycetaceae</taxon>
        <taxon>Streptomyces</taxon>
    </lineage>
</organism>
<name>A0AAU2JW79_9ACTN</name>